<feature type="domain" description="GAF" evidence="4">
    <location>
        <begin position="28"/>
        <end position="204"/>
    </location>
</feature>
<reference evidence="6 7" key="1">
    <citation type="submission" date="2018-09" db="EMBL/GenBank/DDBJ databases">
        <title>Nocardia yunnanensis sp. nov., an actinomycete isolated from a soil sample.</title>
        <authorList>
            <person name="Zhang J."/>
        </authorList>
    </citation>
    <scope>NUCLEOTIDE SEQUENCE [LARGE SCALE GENOMIC DNA]</scope>
    <source>
        <strain evidence="6 7">CFHS0054</strain>
    </source>
</reference>
<dbReference type="InterPro" id="IPR011712">
    <property type="entry name" value="Sig_transdc_His_kin_sub3_dim/P"/>
</dbReference>
<dbReference type="KEGG" id="nyu:D7D52_09965"/>
<dbReference type="SMART" id="SM00065">
    <property type="entry name" value="GAF"/>
    <property type="match status" value="1"/>
</dbReference>
<dbReference type="PANTHER" id="PTHR24421:SF56">
    <property type="entry name" value="OXYGEN SENSOR HISTIDINE KINASE RESPONSE REGULATOR DOST"/>
    <property type="match status" value="1"/>
</dbReference>
<dbReference type="InterPro" id="IPR050482">
    <property type="entry name" value="Sensor_HK_TwoCompSys"/>
</dbReference>
<dbReference type="CDD" id="cd16917">
    <property type="entry name" value="HATPase_UhpB-NarQ-NarX-like"/>
    <property type="match status" value="1"/>
</dbReference>
<organism evidence="6 7">
    <name type="scientific">Nocardia yunnanensis</name>
    <dbReference type="NCBI Taxonomy" id="2382165"/>
    <lineage>
        <taxon>Bacteria</taxon>
        <taxon>Bacillati</taxon>
        <taxon>Actinomycetota</taxon>
        <taxon>Actinomycetes</taxon>
        <taxon>Mycobacteriales</taxon>
        <taxon>Nocardiaceae</taxon>
        <taxon>Nocardia</taxon>
    </lineage>
</organism>
<evidence type="ECO:0000256" key="2">
    <source>
        <dbReference type="ARBA" id="ARBA00022777"/>
    </source>
</evidence>
<dbReference type="Pfam" id="PF02518">
    <property type="entry name" value="HATPase_c"/>
    <property type="match status" value="1"/>
</dbReference>
<evidence type="ECO:0000256" key="3">
    <source>
        <dbReference type="ARBA" id="ARBA00023012"/>
    </source>
</evidence>
<dbReference type="InterPro" id="IPR003594">
    <property type="entry name" value="HATPase_dom"/>
</dbReference>
<dbReference type="InterPro" id="IPR036890">
    <property type="entry name" value="HATPase_C_sf"/>
</dbReference>
<accession>A0A386Z925</accession>
<dbReference type="SUPFAM" id="SSF55874">
    <property type="entry name" value="ATPase domain of HSP90 chaperone/DNA topoisomerase II/histidine kinase"/>
    <property type="match status" value="1"/>
</dbReference>
<proteinExistence type="predicted"/>
<dbReference type="Proteomes" id="UP000267164">
    <property type="component" value="Chromosome"/>
</dbReference>
<sequence>MGSLWTMSELPWGAVPDELRELTASRERLHDLVEAVYAVVSDLDVDMVLRQLVAAAVRLVDAEYGALGLLELGDGDALDGGQPREDPPRLAQFVPVGMDQEAIDRIGHWPRGGGVLGVVLAGEHPVRLDDLTEHPGFEGWPPGHPPMRSFLGVPVRYRDRLLGDLYLTNKRGGAFTDEDERIIEALAVIAAVKIINVRMYDRVQRDTVRRQQDSAKIAVMEDRDRIARDLHDSVIQRIYASGLALQGALRMGPVPEITERLERVVADLDDTIQDIRGTIFSLQSANNGQAGLRSAISDLVTTAARHLGFAPALRQNGPIDTLVPPETGRQALAVLRESLSNTVRHADATRIDVTVTAGRGELRIAVADNGIGVGDAPPRGGLRNIAERATELDGVVEIGLGLDGRGTTVVWRVPIPRA</sequence>
<feature type="domain" description="Histidine kinase/HSP90-like ATPase" evidence="5">
    <location>
        <begin position="326"/>
        <end position="417"/>
    </location>
</feature>
<dbReference type="GO" id="GO:0046983">
    <property type="term" value="F:protein dimerization activity"/>
    <property type="evidence" value="ECO:0007669"/>
    <property type="project" value="InterPro"/>
</dbReference>
<dbReference type="GO" id="GO:0000155">
    <property type="term" value="F:phosphorelay sensor kinase activity"/>
    <property type="evidence" value="ECO:0007669"/>
    <property type="project" value="InterPro"/>
</dbReference>
<dbReference type="InterPro" id="IPR029016">
    <property type="entry name" value="GAF-like_dom_sf"/>
</dbReference>
<evidence type="ECO:0000259" key="4">
    <source>
        <dbReference type="SMART" id="SM00065"/>
    </source>
</evidence>
<name>A0A386Z925_9NOCA</name>
<dbReference type="SUPFAM" id="SSF55781">
    <property type="entry name" value="GAF domain-like"/>
    <property type="match status" value="1"/>
</dbReference>
<dbReference type="EMBL" id="CP032568">
    <property type="protein sequence ID" value="AYF74136.1"/>
    <property type="molecule type" value="Genomic_DNA"/>
</dbReference>
<dbReference type="SMART" id="SM00387">
    <property type="entry name" value="HATPase_c"/>
    <property type="match status" value="1"/>
</dbReference>
<evidence type="ECO:0000259" key="5">
    <source>
        <dbReference type="SMART" id="SM00387"/>
    </source>
</evidence>
<keyword evidence="3" id="KW-0902">Two-component regulatory system</keyword>
<dbReference type="PANTHER" id="PTHR24421">
    <property type="entry name" value="NITRATE/NITRITE SENSOR PROTEIN NARX-RELATED"/>
    <property type="match status" value="1"/>
</dbReference>
<dbReference type="Pfam" id="PF07730">
    <property type="entry name" value="HisKA_3"/>
    <property type="match status" value="1"/>
</dbReference>
<keyword evidence="1" id="KW-0808">Transferase</keyword>
<dbReference type="Gene3D" id="1.20.5.1930">
    <property type="match status" value="1"/>
</dbReference>
<evidence type="ECO:0000313" key="7">
    <source>
        <dbReference type="Proteomes" id="UP000267164"/>
    </source>
</evidence>
<dbReference type="InterPro" id="IPR003018">
    <property type="entry name" value="GAF"/>
</dbReference>
<keyword evidence="7" id="KW-1185">Reference proteome</keyword>
<protein>
    <submittedName>
        <fullName evidence="6">GAF domain-containing sensor histidine kinase</fullName>
    </submittedName>
</protein>
<dbReference type="Gene3D" id="3.30.565.10">
    <property type="entry name" value="Histidine kinase-like ATPase, C-terminal domain"/>
    <property type="match status" value="1"/>
</dbReference>
<dbReference type="GO" id="GO:0016020">
    <property type="term" value="C:membrane"/>
    <property type="evidence" value="ECO:0007669"/>
    <property type="project" value="InterPro"/>
</dbReference>
<dbReference type="Pfam" id="PF13185">
    <property type="entry name" value="GAF_2"/>
    <property type="match status" value="1"/>
</dbReference>
<gene>
    <name evidence="6" type="ORF">D7D52_09965</name>
</gene>
<dbReference type="AlphaFoldDB" id="A0A386Z925"/>
<dbReference type="OrthoDB" id="5241249at2"/>
<keyword evidence="2 6" id="KW-0418">Kinase</keyword>
<dbReference type="Gene3D" id="3.30.450.40">
    <property type="match status" value="1"/>
</dbReference>
<evidence type="ECO:0000256" key="1">
    <source>
        <dbReference type="ARBA" id="ARBA00022679"/>
    </source>
</evidence>
<evidence type="ECO:0000313" key="6">
    <source>
        <dbReference type="EMBL" id="AYF74136.1"/>
    </source>
</evidence>